<evidence type="ECO:0000313" key="3">
    <source>
        <dbReference type="Proteomes" id="UP000569329"/>
    </source>
</evidence>
<dbReference type="InterPro" id="IPR017927">
    <property type="entry name" value="FAD-bd_FR_type"/>
</dbReference>
<protein>
    <submittedName>
        <fullName evidence="2">NADPH-dependent ferric siderophore reductase</fullName>
    </submittedName>
</protein>
<organism evidence="2 3">
    <name type="scientific">Halosaccharopolyspora lacisalsi</name>
    <dbReference type="NCBI Taxonomy" id="1000566"/>
    <lineage>
        <taxon>Bacteria</taxon>
        <taxon>Bacillati</taxon>
        <taxon>Actinomycetota</taxon>
        <taxon>Actinomycetes</taxon>
        <taxon>Pseudonocardiales</taxon>
        <taxon>Pseudonocardiaceae</taxon>
        <taxon>Halosaccharopolyspora</taxon>
    </lineage>
</organism>
<dbReference type="InterPro" id="IPR007037">
    <property type="entry name" value="SIP_rossman_dom"/>
</dbReference>
<dbReference type="InterPro" id="IPR039374">
    <property type="entry name" value="SIP_fam"/>
</dbReference>
<dbReference type="Proteomes" id="UP000569329">
    <property type="component" value="Unassembled WGS sequence"/>
</dbReference>
<keyword evidence="3" id="KW-1185">Reference proteome</keyword>
<dbReference type="InterPro" id="IPR017938">
    <property type="entry name" value="Riboflavin_synthase-like_b-brl"/>
</dbReference>
<proteinExistence type="predicted"/>
<dbReference type="GO" id="GO:0016491">
    <property type="term" value="F:oxidoreductase activity"/>
    <property type="evidence" value="ECO:0007669"/>
    <property type="project" value="InterPro"/>
</dbReference>
<dbReference type="EMBL" id="JACGWZ010000003">
    <property type="protein sequence ID" value="MBA8825274.1"/>
    <property type="molecule type" value="Genomic_DNA"/>
</dbReference>
<dbReference type="CDD" id="cd06193">
    <property type="entry name" value="siderophore_interacting"/>
    <property type="match status" value="1"/>
</dbReference>
<dbReference type="InterPro" id="IPR013113">
    <property type="entry name" value="SIP_FAD-bd"/>
</dbReference>
<dbReference type="InterPro" id="IPR039261">
    <property type="entry name" value="FNR_nucleotide-bd"/>
</dbReference>
<sequence length="277" mass="31110">MTAQRAPRASHPRPPARTLQVLRTTDLSPSMRRVTLGGDELEGFLDEHNGPNVKVFVPREGQRRPVLPALDRETGRYRWPDPSERPTMRTYTVRRYDETRGELDVDFVMHGDHGVAASWAKRARPGDFLGIMGPGGKTCPRADWYLLVGDQTALPAIASIIERLPVTARGQVFVEVADAAEQQDIQCPPDLKLTWLHRDGIEPGRSTLLDQAVRGVDIPEGQDVSTWVSGESAMVRGIRRHLRNDRGLDASSVLAVGYWKYGMAEPDYHDRYNHDRD</sequence>
<dbReference type="Pfam" id="PF04954">
    <property type="entry name" value="SIP"/>
    <property type="match status" value="1"/>
</dbReference>
<comment type="caution">
    <text evidence="2">The sequence shown here is derived from an EMBL/GenBank/DDBJ whole genome shotgun (WGS) entry which is preliminary data.</text>
</comment>
<evidence type="ECO:0000313" key="2">
    <source>
        <dbReference type="EMBL" id="MBA8825274.1"/>
    </source>
</evidence>
<dbReference type="Pfam" id="PF08021">
    <property type="entry name" value="FAD_binding_9"/>
    <property type="match status" value="1"/>
</dbReference>
<dbReference type="PROSITE" id="PS51384">
    <property type="entry name" value="FAD_FR"/>
    <property type="match status" value="1"/>
</dbReference>
<accession>A0A839DUX5</accession>
<dbReference type="SUPFAM" id="SSF63380">
    <property type="entry name" value="Riboflavin synthase domain-like"/>
    <property type="match status" value="1"/>
</dbReference>
<evidence type="ECO:0000259" key="1">
    <source>
        <dbReference type="PROSITE" id="PS51384"/>
    </source>
</evidence>
<dbReference type="Gene3D" id="3.40.50.80">
    <property type="entry name" value="Nucleotide-binding domain of ferredoxin-NADP reductase (FNR) module"/>
    <property type="match status" value="1"/>
</dbReference>
<dbReference type="PANTHER" id="PTHR30157">
    <property type="entry name" value="FERRIC REDUCTASE, NADPH-DEPENDENT"/>
    <property type="match status" value="1"/>
</dbReference>
<gene>
    <name evidence="2" type="ORF">FHX42_002625</name>
</gene>
<dbReference type="PANTHER" id="PTHR30157:SF0">
    <property type="entry name" value="NADPH-DEPENDENT FERRIC-CHELATE REDUCTASE"/>
    <property type="match status" value="1"/>
</dbReference>
<name>A0A839DUX5_9PSEU</name>
<dbReference type="Gene3D" id="2.40.30.10">
    <property type="entry name" value="Translation factors"/>
    <property type="match status" value="1"/>
</dbReference>
<reference evidence="2 3" key="1">
    <citation type="submission" date="2020-07" db="EMBL/GenBank/DDBJ databases">
        <title>Sequencing the genomes of 1000 actinobacteria strains.</title>
        <authorList>
            <person name="Klenk H.-P."/>
        </authorList>
    </citation>
    <scope>NUCLEOTIDE SEQUENCE [LARGE SCALE GENOMIC DNA]</scope>
    <source>
        <strain evidence="2 3">DSM 45975</strain>
    </source>
</reference>
<dbReference type="AlphaFoldDB" id="A0A839DUX5"/>
<feature type="domain" description="FAD-binding FR-type" evidence="1">
    <location>
        <begin position="14"/>
        <end position="141"/>
    </location>
</feature>
<dbReference type="RefSeq" id="WP_182544480.1">
    <property type="nucleotide sequence ID" value="NZ_JACGWZ010000003.1"/>
</dbReference>